<gene>
    <name evidence="2" type="ORF">FMOSSE_LOCUS12913</name>
</gene>
<dbReference type="Proteomes" id="UP000789375">
    <property type="component" value="Unassembled WGS sequence"/>
</dbReference>
<feature type="compositionally biased region" description="Polar residues" evidence="1">
    <location>
        <begin position="46"/>
        <end position="71"/>
    </location>
</feature>
<proteinExistence type="predicted"/>
<accession>A0A9N9EN72</accession>
<organism evidence="2 3">
    <name type="scientific">Funneliformis mosseae</name>
    <name type="common">Endomycorrhizal fungus</name>
    <name type="synonym">Glomus mosseae</name>
    <dbReference type="NCBI Taxonomy" id="27381"/>
    <lineage>
        <taxon>Eukaryota</taxon>
        <taxon>Fungi</taxon>
        <taxon>Fungi incertae sedis</taxon>
        <taxon>Mucoromycota</taxon>
        <taxon>Glomeromycotina</taxon>
        <taxon>Glomeromycetes</taxon>
        <taxon>Glomerales</taxon>
        <taxon>Glomeraceae</taxon>
        <taxon>Funneliformis</taxon>
    </lineage>
</organism>
<evidence type="ECO:0000313" key="2">
    <source>
        <dbReference type="EMBL" id="CAG8681476.1"/>
    </source>
</evidence>
<feature type="non-terminal residue" evidence="2">
    <location>
        <position position="106"/>
    </location>
</feature>
<sequence length="106" mass="12071">MNPSRKSKKRAIEKINTISTNTKRTRNNQEIAPSDDLNDLLIYTDVSQNKNTKNTNNRESNTIKGTEQSYKSYKGKKVITPQPQIIDELLNDSDSPNEDDNDVSNE</sequence>
<comment type="caution">
    <text evidence="2">The sequence shown here is derived from an EMBL/GenBank/DDBJ whole genome shotgun (WGS) entry which is preliminary data.</text>
</comment>
<protein>
    <submittedName>
        <fullName evidence="2">6845_t:CDS:1</fullName>
    </submittedName>
</protein>
<name>A0A9N9EN72_FUNMO</name>
<feature type="compositionally biased region" description="Acidic residues" evidence="1">
    <location>
        <begin position="89"/>
        <end position="106"/>
    </location>
</feature>
<reference evidence="2" key="1">
    <citation type="submission" date="2021-06" db="EMBL/GenBank/DDBJ databases">
        <authorList>
            <person name="Kallberg Y."/>
            <person name="Tangrot J."/>
            <person name="Rosling A."/>
        </authorList>
    </citation>
    <scope>NUCLEOTIDE SEQUENCE</scope>
    <source>
        <strain evidence="2">87-6 pot B 2015</strain>
    </source>
</reference>
<evidence type="ECO:0000313" key="3">
    <source>
        <dbReference type="Proteomes" id="UP000789375"/>
    </source>
</evidence>
<feature type="region of interest" description="Disordered" evidence="1">
    <location>
        <begin position="46"/>
        <end position="106"/>
    </location>
</feature>
<dbReference type="EMBL" id="CAJVPP010006759">
    <property type="protein sequence ID" value="CAG8681476.1"/>
    <property type="molecule type" value="Genomic_DNA"/>
</dbReference>
<dbReference type="AlphaFoldDB" id="A0A9N9EN72"/>
<keyword evidence="3" id="KW-1185">Reference proteome</keyword>
<evidence type="ECO:0000256" key="1">
    <source>
        <dbReference type="SAM" id="MobiDB-lite"/>
    </source>
</evidence>